<evidence type="ECO:0000256" key="5">
    <source>
        <dbReference type="ARBA" id="ARBA00023204"/>
    </source>
</evidence>
<evidence type="ECO:0000256" key="7">
    <source>
        <dbReference type="RuleBase" id="RU365071"/>
    </source>
</evidence>
<feature type="domain" description="Non-structural maintenance of chromosome element 4 C-terminal" evidence="9">
    <location>
        <begin position="218"/>
        <end position="299"/>
    </location>
</feature>
<keyword evidence="4 7" id="KW-0233">DNA recombination</keyword>
<accession>A0AAV7KFE0</accession>
<organism evidence="11 12">
    <name type="scientific">Oopsacas minuta</name>
    <dbReference type="NCBI Taxonomy" id="111878"/>
    <lineage>
        <taxon>Eukaryota</taxon>
        <taxon>Metazoa</taxon>
        <taxon>Porifera</taxon>
        <taxon>Hexactinellida</taxon>
        <taxon>Hexasterophora</taxon>
        <taxon>Lyssacinosida</taxon>
        <taxon>Leucopsacidae</taxon>
        <taxon>Oopsacas</taxon>
    </lineage>
</organism>
<dbReference type="GO" id="GO:0006281">
    <property type="term" value="P:DNA repair"/>
    <property type="evidence" value="ECO:0007669"/>
    <property type="project" value="UniProtKB-UniRule"/>
</dbReference>
<keyword evidence="3 7" id="KW-0227">DNA damage</keyword>
<dbReference type="PANTHER" id="PTHR16140">
    <property type="entry name" value="NON-STRUCTURAL MAINTENANCE OF CHROMOSOMES ELEMENT 4"/>
    <property type="match status" value="1"/>
</dbReference>
<feature type="compositionally biased region" description="Basic and acidic residues" evidence="8">
    <location>
        <begin position="180"/>
        <end position="189"/>
    </location>
</feature>
<evidence type="ECO:0000259" key="9">
    <source>
        <dbReference type="Pfam" id="PF08743"/>
    </source>
</evidence>
<comment type="subcellular location">
    <subcellularLocation>
        <location evidence="1 7">Nucleus</location>
    </subcellularLocation>
</comment>
<dbReference type="GO" id="GO:0006310">
    <property type="term" value="P:DNA recombination"/>
    <property type="evidence" value="ECO:0007669"/>
    <property type="project" value="UniProtKB-UniRule"/>
</dbReference>
<evidence type="ECO:0000256" key="6">
    <source>
        <dbReference type="ARBA" id="ARBA00023242"/>
    </source>
</evidence>
<dbReference type="EMBL" id="JAKMXF010000044">
    <property type="protein sequence ID" value="KAI6660037.1"/>
    <property type="molecule type" value="Genomic_DNA"/>
</dbReference>
<proteinExistence type="inferred from homology"/>
<keyword evidence="12" id="KW-1185">Reference proteome</keyword>
<dbReference type="Proteomes" id="UP001165289">
    <property type="component" value="Unassembled WGS sequence"/>
</dbReference>
<feature type="region of interest" description="Disordered" evidence="8">
    <location>
        <begin position="155"/>
        <end position="189"/>
    </location>
</feature>
<evidence type="ECO:0000313" key="12">
    <source>
        <dbReference type="Proteomes" id="UP001165289"/>
    </source>
</evidence>
<evidence type="ECO:0000256" key="3">
    <source>
        <dbReference type="ARBA" id="ARBA00022763"/>
    </source>
</evidence>
<dbReference type="Pfam" id="PF08743">
    <property type="entry name" value="Nse4_C"/>
    <property type="match status" value="1"/>
</dbReference>
<comment type="subunit">
    <text evidence="7">Component of the SMC5-SMC6 complex.</text>
</comment>
<comment type="similarity">
    <text evidence="2 7">Belongs to the NSE4 family.</text>
</comment>
<gene>
    <name evidence="11" type="ORF">LOD99_14378</name>
</gene>
<keyword evidence="6 7" id="KW-0539">Nucleus</keyword>
<comment type="caution">
    <text evidence="11">The sequence shown here is derived from an EMBL/GenBank/DDBJ whole genome shotgun (WGS) entry which is preliminary data.</text>
</comment>
<dbReference type="InterPro" id="IPR014854">
    <property type="entry name" value="Nse4_C"/>
</dbReference>
<feature type="domain" description="Nse4/EID protein Nse3/MAGE-binding" evidence="10">
    <location>
        <begin position="77"/>
        <end position="111"/>
    </location>
</feature>
<dbReference type="GO" id="GO:0030915">
    <property type="term" value="C:Smc5-Smc6 complex"/>
    <property type="evidence" value="ECO:0007669"/>
    <property type="project" value="UniProtKB-UniRule"/>
</dbReference>
<comment type="function">
    <text evidence="7">Component of the SMC5-SMC6 complex, that promotes sister chromatid alignment after DNA damage and facilitates double-stranded DNA breaks (DSBs) repair via homologous recombination between sister chromatids.</text>
</comment>
<dbReference type="Pfam" id="PF15412">
    <property type="entry name" value="Nse4-Nse3_bdg"/>
    <property type="match status" value="1"/>
</dbReference>
<protein>
    <recommendedName>
        <fullName evidence="7">Non-structural maintenance of chromosomes element 4</fullName>
    </recommendedName>
</protein>
<evidence type="ECO:0000259" key="10">
    <source>
        <dbReference type="Pfam" id="PF15412"/>
    </source>
</evidence>
<dbReference type="GO" id="GO:0005634">
    <property type="term" value="C:nucleus"/>
    <property type="evidence" value="ECO:0007669"/>
    <property type="project" value="UniProtKB-SubCell"/>
</dbReference>
<sequence length="308" mass="35577">MDTNEEIVIPQKSELSEGQDDITLRRQLRQKYRDVIRDTRKESKNLAVPSDDRLFQKVQCSSELFQSVRQAREGALDSHLLRLVSEISKAKADAFQAESVSFDENIFISKLQPLISYTPNSETKQGVNSWNKLIDICHPVLCTCPPSMTIMRGSMEVSPPKPRAKREHPQSQKSTNVVSKPKEVKKTEISHSDDTKTAVEWLYKYLQVACDEVGKVFIWDFIIDPESYTASVENMFHLTFLIKDGRCDLFEEEGWIYLKACKGMTEHEISKRHHRQFVFSLSQDKWQEMIQEFNIQDALVSKQPTNSI</sequence>
<dbReference type="PANTHER" id="PTHR16140:SF0">
    <property type="entry name" value="NON-STRUCTURAL MAINTENANCE OF CHROMOSOMES ELEMENT 4"/>
    <property type="match status" value="1"/>
</dbReference>
<dbReference type="InterPro" id="IPR027786">
    <property type="entry name" value="Nse4/EID"/>
</dbReference>
<dbReference type="InterPro" id="IPR029225">
    <property type="entry name" value="Nse4_Nse3-bd"/>
</dbReference>
<evidence type="ECO:0000256" key="4">
    <source>
        <dbReference type="ARBA" id="ARBA00023172"/>
    </source>
</evidence>
<evidence type="ECO:0000313" key="11">
    <source>
        <dbReference type="EMBL" id="KAI6660037.1"/>
    </source>
</evidence>
<evidence type="ECO:0000256" key="8">
    <source>
        <dbReference type="SAM" id="MobiDB-lite"/>
    </source>
</evidence>
<keyword evidence="5 7" id="KW-0234">DNA repair</keyword>
<evidence type="ECO:0000256" key="2">
    <source>
        <dbReference type="ARBA" id="ARBA00008997"/>
    </source>
</evidence>
<name>A0AAV7KFE0_9METZ</name>
<evidence type="ECO:0000256" key="1">
    <source>
        <dbReference type="ARBA" id="ARBA00004123"/>
    </source>
</evidence>
<reference evidence="11 12" key="1">
    <citation type="journal article" date="2023" name="BMC Biol.">
        <title>The compact genome of the sponge Oopsacas minuta (Hexactinellida) is lacking key metazoan core genes.</title>
        <authorList>
            <person name="Santini S."/>
            <person name="Schenkelaars Q."/>
            <person name="Jourda C."/>
            <person name="Duchesne M."/>
            <person name="Belahbib H."/>
            <person name="Rocher C."/>
            <person name="Selva M."/>
            <person name="Riesgo A."/>
            <person name="Vervoort M."/>
            <person name="Leys S.P."/>
            <person name="Kodjabachian L."/>
            <person name="Le Bivic A."/>
            <person name="Borchiellini C."/>
            <person name="Claverie J.M."/>
            <person name="Renard E."/>
        </authorList>
    </citation>
    <scope>NUCLEOTIDE SEQUENCE [LARGE SCALE GENOMIC DNA]</scope>
    <source>
        <strain evidence="11">SPO-2</strain>
    </source>
</reference>
<dbReference type="AlphaFoldDB" id="A0AAV7KFE0"/>